<evidence type="ECO:0000313" key="7">
    <source>
        <dbReference type="EMBL" id="GKU97431.1"/>
    </source>
</evidence>
<accession>A0AAV5IIF7</accession>
<evidence type="ECO:0000256" key="4">
    <source>
        <dbReference type="ARBA" id="ARBA00023163"/>
    </source>
</evidence>
<evidence type="ECO:0000256" key="3">
    <source>
        <dbReference type="ARBA" id="ARBA00023125"/>
    </source>
</evidence>
<dbReference type="InterPro" id="IPR058673">
    <property type="entry name" value="HHO5-like_N"/>
</dbReference>
<gene>
    <name evidence="7" type="ORF">SLEP1_g10576</name>
</gene>
<evidence type="ECO:0000256" key="5">
    <source>
        <dbReference type="ARBA" id="ARBA00023242"/>
    </source>
</evidence>
<keyword evidence="3" id="KW-0238">DNA-binding</keyword>
<organism evidence="7 8">
    <name type="scientific">Rubroshorea leprosula</name>
    <dbReference type="NCBI Taxonomy" id="152421"/>
    <lineage>
        <taxon>Eukaryota</taxon>
        <taxon>Viridiplantae</taxon>
        <taxon>Streptophyta</taxon>
        <taxon>Embryophyta</taxon>
        <taxon>Tracheophyta</taxon>
        <taxon>Spermatophyta</taxon>
        <taxon>Magnoliopsida</taxon>
        <taxon>eudicotyledons</taxon>
        <taxon>Gunneridae</taxon>
        <taxon>Pentapetalae</taxon>
        <taxon>rosids</taxon>
        <taxon>malvids</taxon>
        <taxon>Malvales</taxon>
        <taxon>Dipterocarpaceae</taxon>
        <taxon>Rubroshorea</taxon>
    </lineage>
</organism>
<dbReference type="GO" id="GO:0003700">
    <property type="term" value="F:DNA-binding transcription factor activity"/>
    <property type="evidence" value="ECO:0007669"/>
    <property type="project" value="InterPro"/>
</dbReference>
<keyword evidence="5" id="KW-0539">Nucleus</keyword>
<dbReference type="AlphaFoldDB" id="A0AAV5IIF7"/>
<keyword evidence="4" id="KW-0804">Transcription</keyword>
<dbReference type="PANTHER" id="PTHR31003:SF3">
    <property type="entry name" value="HOMEODOMAIN-LIKE SUPERFAMILY PROTEIN-RELATED"/>
    <property type="match status" value="1"/>
</dbReference>
<dbReference type="Gene3D" id="1.10.10.60">
    <property type="entry name" value="Homeodomain-like"/>
    <property type="match status" value="1"/>
</dbReference>
<evidence type="ECO:0000259" key="6">
    <source>
        <dbReference type="PROSITE" id="PS51294"/>
    </source>
</evidence>
<sequence>MASSSSSPLELTLSLKPSYQPKTIQNVLKELQEVKNPLDKLSVLSDYIHQHEEELNFIKQIKRQVPQCGLFLMEAIKTLTEESEKIKKSMESGGRKPLVEFLPTKRKEYENDFAHTFFTANHESKRQRGYPAQVQTFNDVEEQSFYGSLTVWRGHVCGARGLDSIIPRAESAAHGRQNLMFHHPTINNYQPKPLSQPIKKSRMTWTDKLHDTFVEAVKLAGGIEVAAPRQIREIMQIDGLTNDQIKSHLQKYRLHYHQDPKGSS</sequence>
<dbReference type="InterPro" id="IPR044787">
    <property type="entry name" value="HHO5-like"/>
</dbReference>
<protein>
    <recommendedName>
        <fullName evidence="6">HTH myb-type domain-containing protein</fullName>
    </recommendedName>
</protein>
<keyword evidence="8" id="KW-1185">Reference proteome</keyword>
<proteinExistence type="predicted"/>
<dbReference type="SUPFAM" id="SSF46689">
    <property type="entry name" value="Homeodomain-like"/>
    <property type="match status" value="1"/>
</dbReference>
<dbReference type="InterPro" id="IPR006447">
    <property type="entry name" value="Myb_dom_plants"/>
</dbReference>
<evidence type="ECO:0000256" key="1">
    <source>
        <dbReference type="ARBA" id="ARBA00004123"/>
    </source>
</evidence>
<feature type="domain" description="HTH myb-type" evidence="6">
    <location>
        <begin position="199"/>
        <end position="257"/>
    </location>
</feature>
<dbReference type="Pfam" id="PF00249">
    <property type="entry name" value="Myb_DNA-binding"/>
    <property type="match status" value="1"/>
</dbReference>
<dbReference type="EMBL" id="BPVZ01000011">
    <property type="protein sequence ID" value="GKU97431.1"/>
    <property type="molecule type" value="Genomic_DNA"/>
</dbReference>
<reference evidence="7 8" key="1">
    <citation type="journal article" date="2021" name="Commun. Biol.">
        <title>The genome of Shorea leprosula (Dipterocarpaceae) highlights the ecological relevance of drought in aseasonal tropical rainforests.</title>
        <authorList>
            <person name="Ng K.K.S."/>
            <person name="Kobayashi M.J."/>
            <person name="Fawcett J.A."/>
            <person name="Hatakeyama M."/>
            <person name="Paape T."/>
            <person name="Ng C.H."/>
            <person name="Ang C.C."/>
            <person name="Tnah L.H."/>
            <person name="Lee C.T."/>
            <person name="Nishiyama T."/>
            <person name="Sese J."/>
            <person name="O'Brien M.J."/>
            <person name="Copetti D."/>
            <person name="Mohd Noor M.I."/>
            <person name="Ong R.C."/>
            <person name="Putra M."/>
            <person name="Sireger I.Z."/>
            <person name="Indrioko S."/>
            <person name="Kosugi Y."/>
            <person name="Izuno A."/>
            <person name="Isagi Y."/>
            <person name="Lee S.L."/>
            <person name="Shimizu K.K."/>
        </authorList>
    </citation>
    <scope>NUCLEOTIDE SEQUENCE [LARGE SCALE GENOMIC DNA]</scope>
    <source>
        <strain evidence="7">214</strain>
    </source>
</reference>
<comment type="subcellular location">
    <subcellularLocation>
        <location evidence="1">Nucleus</location>
    </subcellularLocation>
</comment>
<comment type="caution">
    <text evidence="7">The sequence shown here is derived from an EMBL/GenBank/DDBJ whole genome shotgun (WGS) entry which is preliminary data.</text>
</comment>
<keyword evidence="2" id="KW-0805">Transcription regulation</keyword>
<dbReference type="PANTHER" id="PTHR31003">
    <property type="entry name" value="MYB FAMILY TRANSCRIPTION FACTOR"/>
    <property type="match status" value="1"/>
</dbReference>
<dbReference type="InterPro" id="IPR017930">
    <property type="entry name" value="Myb_dom"/>
</dbReference>
<dbReference type="Pfam" id="PF26575">
    <property type="entry name" value="HHO5_N"/>
    <property type="match status" value="1"/>
</dbReference>
<dbReference type="FunFam" id="1.10.10.60:FF:000007">
    <property type="entry name" value="Two-component response regulator"/>
    <property type="match status" value="1"/>
</dbReference>
<name>A0AAV5IIF7_9ROSI</name>
<dbReference type="NCBIfam" id="TIGR01557">
    <property type="entry name" value="myb_SHAQKYF"/>
    <property type="match status" value="1"/>
</dbReference>
<dbReference type="InterPro" id="IPR009057">
    <property type="entry name" value="Homeodomain-like_sf"/>
</dbReference>
<dbReference type="PROSITE" id="PS51294">
    <property type="entry name" value="HTH_MYB"/>
    <property type="match status" value="1"/>
</dbReference>
<evidence type="ECO:0000313" key="8">
    <source>
        <dbReference type="Proteomes" id="UP001054252"/>
    </source>
</evidence>
<dbReference type="GO" id="GO:0005634">
    <property type="term" value="C:nucleus"/>
    <property type="evidence" value="ECO:0007669"/>
    <property type="project" value="UniProtKB-SubCell"/>
</dbReference>
<dbReference type="GO" id="GO:0003677">
    <property type="term" value="F:DNA binding"/>
    <property type="evidence" value="ECO:0007669"/>
    <property type="project" value="UniProtKB-KW"/>
</dbReference>
<dbReference type="Proteomes" id="UP001054252">
    <property type="component" value="Unassembled WGS sequence"/>
</dbReference>
<dbReference type="InterPro" id="IPR001005">
    <property type="entry name" value="SANT/Myb"/>
</dbReference>
<evidence type="ECO:0000256" key="2">
    <source>
        <dbReference type="ARBA" id="ARBA00023015"/>
    </source>
</evidence>